<dbReference type="GO" id="GO:0005525">
    <property type="term" value="F:GTP binding"/>
    <property type="evidence" value="ECO:0007669"/>
    <property type="project" value="InterPro"/>
</dbReference>
<evidence type="ECO:0000256" key="1">
    <source>
        <dbReference type="ARBA" id="ARBA00005429"/>
    </source>
</evidence>
<reference evidence="3" key="1">
    <citation type="submission" date="2022-01" db="EMBL/GenBank/DDBJ databases">
        <authorList>
            <person name="Braso-Vives M."/>
        </authorList>
    </citation>
    <scope>NUCLEOTIDE SEQUENCE</scope>
</reference>
<sequence length="432" mass="47787">MAGRGDAPTEELQRMLWNLAAATGATKTKMLKKIQDYAAENMEAWKKQKVLVGAVGDPGSGKSTFINSIRGLKPKAPGAADVGVTHTTAEATEYPHPTRPDNLIFVDFPGVLLKKGTGEKRSFDIQQYFDQFGEKMQQCHVFLVFSSGRIQHNAVQIGMKARDMGKKVMFVRSKFDIDLADKQNDDPEYFDDKTEADLMEELRQEYIKVLNKVEWGGEVDPKDVFIIIGRLKNVLEGSWDIPKFRIALIENLGALQKMAVTMTCWDFSKATIKERGDIYRKYAFFVAMATTAGSFVPYAGMVSIPGTLAIAYHQYKEGFCLTGDAVEELAKMTSKNPEDLKRFLSMRLLDRVRLNMGESEALAVVQIVCSGLGLATAICVDQAADLILPVVGAAATSPLAYGITAKVLHALISRMEKCATDLFDYAFKESEV</sequence>
<evidence type="ECO:0000313" key="4">
    <source>
        <dbReference type="Proteomes" id="UP000838412"/>
    </source>
</evidence>
<keyword evidence="4" id="KW-1185">Reference proteome</keyword>
<organism evidence="3 4">
    <name type="scientific">Branchiostoma lanceolatum</name>
    <name type="common">Common lancelet</name>
    <name type="synonym">Amphioxus lanceolatum</name>
    <dbReference type="NCBI Taxonomy" id="7740"/>
    <lineage>
        <taxon>Eukaryota</taxon>
        <taxon>Metazoa</taxon>
        <taxon>Chordata</taxon>
        <taxon>Cephalochordata</taxon>
        <taxon>Leptocardii</taxon>
        <taxon>Amphioxiformes</taxon>
        <taxon>Branchiostomatidae</taxon>
        <taxon>Branchiostoma</taxon>
    </lineage>
</organism>
<evidence type="ECO:0000313" key="3">
    <source>
        <dbReference type="EMBL" id="CAH1262438.1"/>
    </source>
</evidence>
<dbReference type="SUPFAM" id="SSF52540">
    <property type="entry name" value="P-loop containing nucleoside triphosphate hydrolases"/>
    <property type="match status" value="1"/>
</dbReference>
<dbReference type="AlphaFoldDB" id="A0A8K0ENA1"/>
<accession>A0A8K0ENA1</accession>
<dbReference type="Pfam" id="PF05049">
    <property type="entry name" value="IIGP"/>
    <property type="match status" value="1"/>
</dbReference>
<feature type="domain" description="IRG-type G" evidence="2">
    <location>
        <begin position="48"/>
        <end position="251"/>
    </location>
</feature>
<dbReference type="PANTHER" id="PTHR14143:SF1">
    <property type="entry name" value="IRG-TYPE G DOMAIN-CONTAINING PROTEIN"/>
    <property type="match status" value="1"/>
</dbReference>
<dbReference type="Gene3D" id="3.40.50.300">
    <property type="entry name" value="P-loop containing nucleotide triphosphate hydrolases"/>
    <property type="match status" value="1"/>
</dbReference>
<name>A0A8K0ENA1_BRALA</name>
<dbReference type="PANTHER" id="PTHR14143">
    <property type="entry name" value="INTERFERON-INDUCIBLE GTPASE FAMILY MEMBER"/>
    <property type="match status" value="1"/>
</dbReference>
<proteinExistence type="inferred from homology"/>
<comment type="similarity">
    <text evidence="1">Belongs to the TRAFAC class dynamin-like GTPase superfamily. IRG family.</text>
</comment>
<dbReference type="InterPro" id="IPR030385">
    <property type="entry name" value="G_IRG_dom"/>
</dbReference>
<protein>
    <submittedName>
        <fullName evidence="3">IRGC protein</fullName>
    </submittedName>
</protein>
<dbReference type="OrthoDB" id="422720at2759"/>
<evidence type="ECO:0000259" key="2">
    <source>
        <dbReference type="PROSITE" id="PS51716"/>
    </source>
</evidence>
<dbReference type="PROSITE" id="PS51716">
    <property type="entry name" value="G_IRG"/>
    <property type="match status" value="1"/>
</dbReference>
<dbReference type="InterPro" id="IPR027417">
    <property type="entry name" value="P-loop_NTPase"/>
</dbReference>
<dbReference type="Proteomes" id="UP000838412">
    <property type="component" value="Chromosome 4"/>
</dbReference>
<dbReference type="EMBL" id="OV696689">
    <property type="protein sequence ID" value="CAH1262438.1"/>
    <property type="molecule type" value="Genomic_DNA"/>
</dbReference>
<gene>
    <name evidence="3" type="primary">IRGC</name>
    <name evidence="3" type="ORF">BLAG_LOCUS17491</name>
</gene>
<dbReference type="InterPro" id="IPR007743">
    <property type="entry name" value="Immunity-related_GTPase-like"/>
</dbReference>
<dbReference type="GO" id="GO:0016020">
    <property type="term" value="C:membrane"/>
    <property type="evidence" value="ECO:0007669"/>
    <property type="project" value="InterPro"/>
</dbReference>